<proteinExistence type="predicted"/>
<dbReference type="KEGG" id="smur:BWP33_08875"/>
<dbReference type="AlphaFoldDB" id="U6Q2Q7"/>
<dbReference type="OrthoDB" id="8613636at2"/>
<evidence type="ECO:0000313" key="1">
    <source>
        <dbReference type="EMBL" id="EFG29895.2"/>
    </source>
</evidence>
<protein>
    <submittedName>
        <fullName evidence="2">Uncharacterized protein</fullName>
    </submittedName>
</protein>
<gene>
    <name evidence="1" type="ORF">HMPREF9021_02258</name>
    <name evidence="2" type="ORF">HMPREF9021_02644</name>
</gene>
<comment type="caution">
    <text evidence="2">The sequence shown here is derived from an EMBL/GenBank/DDBJ whole genome shotgun (WGS) entry which is preliminary data.</text>
</comment>
<sequence length="153" mass="17407">MNLFAVLPLLKARLADLPDVHTVQSIQELAQLLEQRDIQPIDNALYVGLDGYAPINQTAGNKRMKKKRLSFSVILAKQFYGAVDVPHEDIATGEMLHRICASLQGWQPETADQRPMTITPFDEVQAVEPLYYDNFALYPLRFETEILINYSKD</sequence>
<dbReference type="KEGG" id="smur:BWP33_02720"/>
<dbReference type="STRING" id="641147.HMPREF9021_02258"/>
<keyword evidence="3" id="KW-1185">Reference proteome</keyword>
<organism evidence="2 3">
    <name type="scientific">Simonsiella muelleri ATCC 29453</name>
    <dbReference type="NCBI Taxonomy" id="641147"/>
    <lineage>
        <taxon>Bacteria</taxon>
        <taxon>Pseudomonadati</taxon>
        <taxon>Pseudomonadota</taxon>
        <taxon>Betaproteobacteria</taxon>
        <taxon>Neisseriales</taxon>
        <taxon>Neisseriaceae</taxon>
        <taxon>Simonsiella</taxon>
    </lineage>
</organism>
<evidence type="ECO:0000313" key="2">
    <source>
        <dbReference type="EMBL" id="EJZ50124.1"/>
    </source>
</evidence>
<dbReference type="InterPro" id="IPR056912">
    <property type="entry name" value="Phage_JBD30_tail_term-like"/>
</dbReference>
<dbReference type="KEGG" id="smur:BWP33_10705"/>
<dbReference type="Proteomes" id="UP000017813">
    <property type="component" value="Unassembled WGS sequence"/>
</dbReference>
<dbReference type="KEGG" id="smur:BWP33_03075"/>
<dbReference type="eggNOG" id="ENOG50314QD">
    <property type="taxonomic scope" value="Bacteria"/>
</dbReference>
<dbReference type="RefSeq" id="WP_002642875.1">
    <property type="nucleotide sequence ID" value="NZ_CP019448.1"/>
</dbReference>
<accession>U6Q2Q7</accession>
<dbReference type="Pfam" id="PF23840">
    <property type="entry name" value="Phage_tail_terminator"/>
    <property type="match status" value="1"/>
</dbReference>
<dbReference type="HOGENOM" id="CLU_1712048_0_0_4"/>
<dbReference type="EMBL" id="ADCY02000061">
    <property type="protein sequence ID" value="EJZ50124.1"/>
    <property type="molecule type" value="Genomic_DNA"/>
</dbReference>
<reference evidence="2 3" key="2">
    <citation type="submission" date="2011-10" db="EMBL/GenBank/DDBJ databases">
        <title>The Genome Sequence of Simonsiella muelleri ATCC 29453.</title>
        <authorList>
            <consortium name="The Broad Institute Genome Sequencing Platform"/>
            <consortium name="The Broad Institute Genome Sequencing Center for Infectious Disease"/>
            <person name="Earl A."/>
            <person name="Ward D."/>
            <person name="Feldgarden M."/>
            <person name="Gevers D."/>
            <person name="Izard J."/>
            <person name="Baranova O.V."/>
            <person name="Blanton J.M."/>
            <person name="Tanner A.C."/>
            <person name="Dewhirst F."/>
            <person name="Young S.K."/>
            <person name="Zeng Q."/>
            <person name="Gargeya S."/>
            <person name="Fitzgerald M."/>
            <person name="Haas B."/>
            <person name="Abouelleil A."/>
            <person name="Alvarado L."/>
            <person name="Arachchi H.M."/>
            <person name="Berlin A."/>
            <person name="Brown A."/>
            <person name="Chapman S.B."/>
            <person name="Chen Z."/>
            <person name="Dunbar C."/>
            <person name="Freedman E."/>
            <person name="Gearin G."/>
            <person name="Goldberg J."/>
            <person name="Griggs A."/>
            <person name="Gujja S."/>
            <person name="Heiman D."/>
            <person name="Howarth C."/>
            <person name="Larson L."/>
            <person name="Lui A."/>
            <person name="MacDonald P.J.P."/>
            <person name="Montmayeur A."/>
            <person name="Murphy C."/>
            <person name="Neiman D."/>
            <person name="Pearson M."/>
            <person name="Priest M."/>
            <person name="Roberts A."/>
            <person name="Saif S."/>
            <person name="Shea T."/>
            <person name="Shenoy N."/>
            <person name="Sisk P."/>
            <person name="Stolte C."/>
            <person name="Sykes S."/>
            <person name="Wortman J."/>
            <person name="Nusbaum C."/>
            <person name="Birren B."/>
        </authorList>
    </citation>
    <scope>NUCLEOTIDE SEQUENCE [LARGE SCALE GENOMIC DNA]</scope>
    <source>
        <strain evidence="2 3">ATCC 29453</strain>
    </source>
</reference>
<evidence type="ECO:0000313" key="3">
    <source>
        <dbReference type="Proteomes" id="UP000017813"/>
    </source>
</evidence>
<reference evidence="2 3" key="1">
    <citation type="submission" date="2010-03" db="EMBL/GenBank/DDBJ databases">
        <authorList>
            <consortium name="The Broad Institute Genome Sequencing Platform"/>
            <person name="Ward D."/>
            <person name="Earl A."/>
            <person name="Feldgarden M."/>
            <person name="Gevers D."/>
            <person name="Young S."/>
            <person name="Zeng Q."/>
            <person name="Koehrsen M."/>
            <person name="Alvarado L."/>
            <person name="Berlin A.M."/>
            <person name="Borenstein D."/>
            <person name="Chapman S.B."/>
            <person name="Chen Z."/>
            <person name="Engels R."/>
            <person name="Freedman E."/>
            <person name="Gellesch M."/>
            <person name="Goldberg J."/>
            <person name="Griggs A."/>
            <person name="Gujja S."/>
            <person name="Heilman E.R."/>
            <person name="Heiman D.I."/>
            <person name="Hepburn T.A."/>
            <person name="Howarth C."/>
            <person name="Jen D."/>
            <person name="Larson L."/>
            <person name="Mehta T."/>
            <person name="Park D."/>
            <person name="Pearson M."/>
            <person name="Richards J."/>
            <person name="Roberts A."/>
            <person name="Saif S."/>
            <person name="Shea T.D."/>
            <person name="Shenoy N."/>
            <person name="Sisk P."/>
            <person name="Stolte C."/>
            <person name="Sykes S.N."/>
            <person name="Walk T."/>
            <person name="White J."/>
            <person name="Yandava C."/>
            <person name="Izard J."/>
            <person name="Baranova O.V."/>
            <person name="Blanton J.M."/>
            <person name="Tanner A.C."/>
            <person name="Dewhirst F."/>
            <person name="Haas B."/>
            <person name="Nusbaum C."/>
            <person name="Birren B."/>
        </authorList>
    </citation>
    <scope>NUCLEOTIDE SEQUENCE [LARGE SCALE GENOMIC DNA]</scope>
    <source>
        <strain evidence="2 3">ATCC 29453</strain>
    </source>
</reference>
<dbReference type="EMBL" id="ADCY02000055">
    <property type="protein sequence ID" value="EFG29895.2"/>
    <property type="molecule type" value="Genomic_DNA"/>
</dbReference>
<name>U6Q2Q7_9NEIS</name>